<dbReference type="Gene3D" id="3.90.550.10">
    <property type="entry name" value="Spore Coat Polysaccharide Biosynthesis Protein SpsA, Chain A"/>
    <property type="match status" value="1"/>
</dbReference>
<feature type="domain" description="Glycosyltransferase 2-like" evidence="1">
    <location>
        <begin position="7"/>
        <end position="136"/>
    </location>
</feature>
<organism evidence="2 3">
    <name type="scientific">Selenomonas ruminantium</name>
    <dbReference type="NCBI Taxonomy" id="971"/>
    <lineage>
        <taxon>Bacteria</taxon>
        <taxon>Bacillati</taxon>
        <taxon>Bacillota</taxon>
        <taxon>Negativicutes</taxon>
        <taxon>Selenomonadales</taxon>
        <taxon>Selenomonadaceae</taxon>
        <taxon>Selenomonas</taxon>
    </lineage>
</organism>
<dbReference type="AlphaFoldDB" id="A0A1I0XW49"/>
<dbReference type="RefSeq" id="WP_074816042.1">
    <property type="nucleotide sequence ID" value="NZ_FOJX01000008.1"/>
</dbReference>
<dbReference type="PANTHER" id="PTHR43685">
    <property type="entry name" value="GLYCOSYLTRANSFERASE"/>
    <property type="match status" value="1"/>
</dbReference>
<accession>A0A1I0XW49</accession>
<sequence>MSEKLVSIVLPTYNGEENIEAAITSVLQQTYNNWELIIVNDCSTDNTLQLIQKFAGIDSRIKILNNTSNQKLPQTLNNGFAVAKGEYYTWTSDDNMYRPQAIKTLVKALEDNSEADMVYSNYTNIDTEGNVISQSKLGKPNELVCGNTIGASFLYKREIANIIGNYDTNLFLAEDYDYWLRIYTHGNIIHIDDDLYLYRRHAGSLSETKKDKINIQTYKALEKNFLLLYSRAKENKLENRFFDHITYRAGNEYDINIMKLLENISLKYKIYHQMIINKNKFKKTWLGKYLLSLKNRVKKECVNEYL</sequence>
<evidence type="ECO:0000259" key="1">
    <source>
        <dbReference type="Pfam" id="PF00535"/>
    </source>
</evidence>
<proteinExistence type="predicted"/>
<evidence type="ECO:0000313" key="3">
    <source>
        <dbReference type="Proteomes" id="UP000183843"/>
    </source>
</evidence>
<dbReference type="Pfam" id="PF00535">
    <property type="entry name" value="Glycos_transf_2"/>
    <property type="match status" value="1"/>
</dbReference>
<dbReference type="InterPro" id="IPR029044">
    <property type="entry name" value="Nucleotide-diphossugar_trans"/>
</dbReference>
<dbReference type="GO" id="GO:0016740">
    <property type="term" value="F:transferase activity"/>
    <property type="evidence" value="ECO:0007669"/>
    <property type="project" value="UniProtKB-KW"/>
</dbReference>
<gene>
    <name evidence="2" type="ORF">SAMN05216587_10814</name>
</gene>
<dbReference type="InterPro" id="IPR050834">
    <property type="entry name" value="Glycosyltransf_2"/>
</dbReference>
<evidence type="ECO:0000313" key="2">
    <source>
        <dbReference type="EMBL" id="SFB05222.1"/>
    </source>
</evidence>
<dbReference type="PANTHER" id="PTHR43685:SF2">
    <property type="entry name" value="GLYCOSYLTRANSFERASE 2-LIKE DOMAIN-CONTAINING PROTEIN"/>
    <property type="match status" value="1"/>
</dbReference>
<keyword evidence="2" id="KW-0808">Transferase</keyword>
<name>A0A1I0XW49_SELRU</name>
<protein>
    <submittedName>
        <fullName evidence="2">Glycosyltransferase involved in cell wall bisynthesis</fullName>
    </submittedName>
</protein>
<reference evidence="2 3" key="1">
    <citation type="submission" date="2016-10" db="EMBL/GenBank/DDBJ databases">
        <authorList>
            <person name="de Groot N.N."/>
        </authorList>
    </citation>
    <scope>NUCLEOTIDE SEQUENCE [LARGE SCALE GENOMIC DNA]</scope>
    <source>
        <strain evidence="2 3">L14</strain>
    </source>
</reference>
<dbReference type="Proteomes" id="UP000183843">
    <property type="component" value="Unassembled WGS sequence"/>
</dbReference>
<dbReference type="EMBL" id="FOJX01000008">
    <property type="protein sequence ID" value="SFB05222.1"/>
    <property type="molecule type" value="Genomic_DNA"/>
</dbReference>
<dbReference type="SUPFAM" id="SSF53448">
    <property type="entry name" value="Nucleotide-diphospho-sugar transferases"/>
    <property type="match status" value="1"/>
</dbReference>
<dbReference type="InterPro" id="IPR001173">
    <property type="entry name" value="Glyco_trans_2-like"/>
</dbReference>